<reference evidence="2" key="1">
    <citation type="journal article" date="2020" name="BMC Genomics">
        <title>Correction to: Identification and distribution of gene clusters required for synthesis of sphingolipid metabolism inhibitors in diverse species of the filamentous fungus Fusarium.</title>
        <authorList>
            <person name="Kim H.S."/>
            <person name="Lohmar J.M."/>
            <person name="Busman M."/>
            <person name="Brown D.W."/>
            <person name="Naumann T.A."/>
            <person name="Divon H.H."/>
            <person name="Lysoe E."/>
            <person name="Uhlig S."/>
            <person name="Proctor R.H."/>
        </authorList>
    </citation>
    <scope>NUCLEOTIDE SEQUENCE</scope>
    <source>
        <strain evidence="2">NRRL 22465</strain>
    </source>
</reference>
<keyword evidence="3" id="KW-1185">Reference proteome</keyword>
<dbReference type="Proteomes" id="UP000635477">
    <property type="component" value="Unassembled WGS sequence"/>
</dbReference>
<name>A0A8H4XLW7_9HYPO</name>
<feature type="compositionally biased region" description="Basic and acidic residues" evidence="1">
    <location>
        <begin position="222"/>
        <end position="237"/>
    </location>
</feature>
<protein>
    <submittedName>
        <fullName evidence="2">Uncharacterized protein</fullName>
    </submittedName>
</protein>
<feature type="compositionally biased region" description="Low complexity" evidence="1">
    <location>
        <begin position="238"/>
        <end position="249"/>
    </location>
</feature>
<feature type="compositionally biased region" description="Basic and acidic residues" evidence="1">
    <location>
        <begin position="1"/>
        <end position="10"/>
    </location>
</feature>
<feature type="region of interest" description="Disordered" evidence="1">
    <location>
        <begin position="574"/>
        <end position="658"/>
    </location>
</feature>
<evidence type="ECO:0000313" key="2">
    <source>
        <dbReference type="EMBL" id="KAF4979716.1"/>
    </source>
</evidence>
<feature type="compositionally biased region" description="Polar residues" evidence="1">
    <location>
        <begin position="113"/>
        <end position="132"/>
    </location>
</feature>
<evidence type="ECO:0000313" key="3">
    <source>
        <dbReference type="Proteomes" id="UP000635477"/>
    </source>
</evidence>
<feature type="region of interest" description="Disordered" evidence="1">
    <location>
        <begin position="1"/>
        <end position="252"/>
    </location>
</feature>
<dbReference type="AlphaFoldDB" id="A0A8H4XLW7"/>
<feature type="compositionally biased region" description="Basic and acidic residues" evidence="1">
    <location>
        <begin position="604"/>
        <end position="627"/>
    </location>
</feature>
<evidence type="ECO:0000256" key="1">
    <source>
        <dbReference type="SAM" id="MobiDB-lite"/>
    </source>
</evidence>
<feature type="compositionally biased region" description="Polar residues" evidence="1">
    <location>
        <begin position="62"/>
        <end position="72"/>
    </location>
</feature>
<gene>
    <name evidence="2" type="ORF">FZEAL_4144</name>
</gene>
<dbReference type="EMBL" id="JABEYC010000282">
    <property type="protein sequence ID" value="KAF4979716.1"/>
    <property type="molecule type" value="Genomic_DNA"/>
</dbReference>
<sequence>MDNANGDKPRPQVAPPEPISPALTALAKPASPTRAPTPESARAPAHATTSPAPDSNKDKAPANSSLGASSTPAPRPVSIASAPRSPLPGASTPAPVINDRAPSPAPAPANGIVNKTSPAAATQPTVTTSPKQVNGRKVSFGEADAESELSEPASTVHSPSGVEFNELEDEIVVGERVNGVRRSSPLRTVSDPEDETMADADDEPVTSHYPKRKRTSLFNDLSESKIEPPKAAPEEKAPAAAPTKPRAPARQSLGSVKGVTIGYWRDSPAPVENLKHAVIGFIDVRERLRTRIQPITLAGDPVPEEYPLPPGPGGSWVTFERVVFNKYLVGLDHFQVKEFVRVRADSAGSEATEEERIDADKAAVKEAIRRVKSNPTAENATNPPQIAYGPELPDHLLPSRDPKRRRTSGGFATANPAPTNGLLVEHTPIQPAPGGPQPVRNVIDPLNGTRPTRILIGHWAKSAESDVMDRHAVYGILGQNDMFRVKLVRETRDGRFVDGNFPQGAGALWIAYEEVAFEPHLQHLQRNEIKEYCRVRQWQIDHGESAEERAGNEAKAVYEAQARVAGTSFKPAAPLSIAPALPRPPMIEEFDDSEQNGRTGFGGHELRQSRRVEAARAENAARTENRPSRQMPVEAEPRVEPRPAANKAQGGDALERTSSLARREIARVEAAQGRADRHAANRERAAAAAADAANAAAAAIPAAAVNGRTRFHETDEMQRLNKVWARQESLRLKAGPDDSKIYNGVKYERKANGPFTGKLVSQGTIISIDGEDFVEYRVLTKPSFF</sequence>
<accession>A0A8H4XLW7</accession>
<reference evidence="2" key="2">
    <citation type="submission" date="2020-05" db="EMBL/GenBank/DDBJ databases">
        <authorList>
            <person name="Kim H.-S."/>
            <person name="Proctor R.H."/>
            <person name="Brown D.W."/>
        </authorList>
    </citation>
    <scope>NUCLEOTIDE SEQUENCE</scope>
    <source>
        <strain evidence="2">NRRL 22465</strain>
    </source>
</reference>
<comment type="caution">
    <text evidence="2">The sequence shown here is derived from an EMBL/GenBank/DDBJ whole genome shotgun (WGS) entry which is preliminary data.</text>
</comment>
<organism evidence="2 3">
    <name type="scientific">Fusarium zealandicum</name>
    <dbReference type="NCBI Taxonomy" id="1053134"/>
    <lineage>
        <taxon>Eukaryota</taxon>
        <taxon>Fungi</taxon>
        <taxon>Dikarya</taxon>
        <taxon>Ascomycota</taxon>
        <taxon>Pezizomycotina</taxon>
        <taxon>Sordariomycetes</taxon>
        <taxon>Hypocreomycetidae</taxon>
        <taxon>Hypocreales</taxon>
        <taxon>Nectriaceae</taxon>
        <taxon>Fusarium</taxon>
        <taxon>Fusarium staphyleae species complex</taxon>
    </lineage>
</organism>
<feature type="compositionally biased region" description="Basic and acidic residues" evidence="1">
    <location>
        <begin position="392"/>
        <end position="401"/>
    </location>
</feature>
<feature type="compositionally biased region" description="Acidic residues" evidence="1">
    <location>
        <begin position="191"/>
        <end position="204"/>
    </location>
</feature>
<feature type="compositionally biased region" description="Polar residues" evidence="1">
    <location>
        <begin position="373"/>
        <end position="384"/>
    </location>
</feature>
<dbReference type="OrthoDB" id="5235778at2759"/>
<feature type="region of interest" description="Disordered" evidence="1">
    <location>
        <begin position="372"/>
        <end position="421"/>
    </location>
</feature>
<proteinExistence type="predicted"/>